<dbReference type="AlphaFoldDB" id="A0A5C5YMI8"/>
<dbReference type="Pfam" id="PF18943">
    <property type="entry name" value="DUF5690"/>
    <property type="match status" value="1"/>
</dbReference>
<protein>
    <recommendedName>
        <fullName evidence="5">Major Facilitator Superfamily protein</fullName>
    </recommendedName>
</protein>
<keyword evidence="2" id="KW-0472">Membrane</keyword>
<evidence type="ECO:0000313" key="4">
    <source>
        <dbReference type="Proteomes" id="UP000318478"/>
    </source>
</evidence>
<keyword evidence="2" id="KW-0812">Transmembrane</keyword>
<feature type="transmembrane region" description="Helical" evidence="2">
    <location>
        <begin position="266"/>
        <end position="288"/>
    </location>
</feature>
<feature type="transmembrane region" description="Helical" evidence="2">
    <location>
        <begin position="390"/>
        <end position="416"/>
    </location>
</feature>
<feature type="transmembrane region" description="Helical" evidence="2">
    <location>
        <begin position="295"/>
        <end position="318"/>
    </location>
</feature>
<feature type="transmembrane region" description="Helical" evidence="2">
    <location>
        <begin position="112"/>
        <end position="133"/>
    </location>
</feature>
<evidence type="ECO:0008006" key="5">
    <source>
        <dbReference type="Google" id="ProtNLM"/>
    </source>
</evidence>
<feature type="transmembrane region" description="Helical" evidence="2">
    <location>
        <begin position="86"/>
        <end position="106"/>
    </location>
</feature>
<feature type="region of interest" description="Disordered" evidence="1">
    <location>
        <begin position="426"/>
        <end position="446"/>
    </location>
</feature>
<dbReference type="InterPro" id="IPR043745">
    <property type="entry name" value="DUF5690"/>
</dbReference>
<reference evidence="3 4" key="1">
    <citation type="submission" date="2019-02" db="EMBL/GenBank/DDBJ databases">
        <title>Deep-cultivation of Planctomycetes and their phenomic and genomic characterization uncovers novel biology.</title>
        <authorList>
            <person name="Wiegand S."/>
            <person name="Jogler M."/>
            <person name="Boedeker C."/>
            <person name="Pinto D."/>
            <person name="Vollmers J."/>
            <person name="Rivas-Marin E."/>
            <person name="Kohn T."/>
            <person name="Peeters S.H."/>
            <person name="Heuer A."/>
            <person name="Rast P."/>
            <person name="Oberbeckmann S."/>
            <person name="Bunk B."/>
            <person name="Jeske O."/>
            <person name="Meyerdierks A."/>
            <person name="Storesund J.E."/>
            <person name="Kallscheuer N."/>
            <person name="Luecker S."/>
            <person name="Lage O.M."/>
            <person name="Pohl T."/>
            <person name="Merkel B.J."/>
            <person name="Hornburger P."/>
            <person name="Mueller R.-W."/>
            <person name="Bruemmer F."/>
            <person name="Labrenz M."/>
            <person name="Spormann A.M."/>
            <person name="Op Den Camp H."/>
            <person name="Overmann J."/>
            <person name="Amann R."/>
            <person name="Jetten M.S.M."/>
            <person name="Mascher T."/>
            <person name="Medema M.H."/>
            <person name="Devos D.P."/>
            <person name="Kaster A.-K."/>
            <person name="Ovreas L."/>
            <person name="Rohde M."/>
            <person name="Galperin M.Y."/>
            <person name="Jogler C."/>
        </authorList>
    </citation>
    <scope>NUCLEOTIDE SEQUENCE [LARGE SCALE GENOMIC DNA]</scope>
    <source>
        <strain evidence="3 4">Pla123a</strain>
    </source>
</reference>
<evidence type="ECO:0000256" key="1">
    <source>
        <dbReference type="SAM" id="MobiDB-lite"/>
    </source>
</evidence>
<feature type="transmembrane region" description="Helical" evidence="2">
    <location>
        <begin position="12"/>
        <end position="35"/>
    </location>
</feature>
<sequence length="446" mass="48334">MFPRVTRWLSTAPAPLFSAYCIVAAFGAYFCMYAFRKPFTAGTFADEALFGVDYKTVLVISQVIGYTISKFVGIRVIAELPATRRAVGIVALIAAAHAALLLFALTPRPYNFALLFLNGLPLGMVFGLVLSFLEGRRMTELLSAGLCASFIMSSGYVKSVGQAIVLNTSIGEYWMPFATGLVFWPPLLACVWMLAHVPPPGELDVAARSERAPINAQERRGILRKYGFGLAALITIYTLLTILRSLRDDFAVEIWAGLGYTETPSVFAISETLVMAAVIAVNGVAFLIKSNRAAFFTALHTITFGVLLIAATTILYLAGAINGFSYMVVMGIGAYVPYVAFHTTLFERMIALFRDKANIGYLMYLADAIGYLGYVAVLLLRNFATVDVDFLRAMTLTAAVISVCSLLAVAAAAIYFRRMDRERASEHGKHSLAPSSGVASAQIETA</sequence>
<proteinExistence type="predicted"/>
<feature type="transmembrane region" description="Helical" evidence="2">
    <location>
        <begin position="177"/>
        <end position="195"/>
    </location>
</feature>
<gene>
    <name evidence="3" type="ORF">Pla123a_28260</name>
</gene>
<organism evidence="3 4">
    <name type="scientific">Posidoniimonas polymericola</name>
    <dbReference type="NCBI Taxonomy" id="2528002"/>
    <lineage>
        <taxon>Bacteria</taxon>
        <taxon>Pseudomonadati</taxon>
        <taxon>Planctomycetota</taxon>
        <taxon>Planctomycetia</taxon>
        <taxon>Pirellulales</taxon>
        <taxon>Lacipirellulaceae</taxon>
        <taxon>Posidoniimonas</taxon>
    </lineage>
</organism>
<name>A0A5C5YMI8_9BACT</name>
<accession>A0A5C5YMI8</accession>
<feature type="transmembrane region" description="Helical" evidence="2">
    <location>
        <begin position="226"/>
        <end position="246"/>
    </location>
</feature>
<keyword evidence="2" id="KW-1133">Transmembrane helix</keyword>
<comment type="caution">
    <text evidence="3">The sequence shown here is derived from an EMBL/GenBank/DDBJ whole genome shotgun (WGS) entry which is preliminary data.</text>
</comment>
<dbReference type="EMBL" id="SJPO01000006">
    <property type="protein sequence ID" value="TWT76040.1"/>
    <property type="molecule type" value="Genomic_DNA"/>
</dbReference>
<dbReference type="Proteomes" id="UP000318478">
    <property type="component" value="Unassembled WGS sequence"/>
</dbReference>
<feature type="transmembrane region" description="Helical" evidence="2">
    <location>
        <begin position="324"/>
        <end position="341"/>
    </location>
</feature>
<feature type="transmembrane region" description="Helical" evidence="2">
    <location>
        <begin position="361"/>
        <end position="384"/>
    </location>
</feature>
<keyword evidence="4" id="KW-1185">Reference proteome</keyword>
<feature type="transmembrane region" description="Helical" evidence="2">
    <location>
        <begin position="55"/>
        <end position="74"/>
    </location>
</feature>
<feature type="transmembrane region" description="Helical" evidence="2">
    <location>
        <begin position="140"/>
        <end position="157"/>
    </location>
</feature>
<evidence type="ECO:0000256" key="2">
    <source>
        <dbReference type="SAM" id="Phobius"/>
    </source>
</evidence>
<feature type="compositionally biased region" description="Polar residues" evidence="1">
    <location>
        <begin position="433"/>
        <end position="446"/>
    </location>
</feature>
<evidence type="ECO:0000313" key="3">
    <source>
        <dbReference type="EMBL" id="TWT76040.1"/>
    </source>
</evidence>